<evidence type="ECO:0008006" key="4">
    <source>
        <dbReference type="Google" id="ProtNLM"/>
    </source>
</evidence>
<gene>
    <name evidence="2" type="ORF">GCM10009798_27870</name>
</gene>
<dbReference type="EMBL" id="BAAAPB010000002">
    <property type="protein sequence ID" value="GAA1965944.1"/>
    <property type="molecule type" value="Genomic_DNA"/>
</dbReference>
<keyword evidence="3" id="KW-1185">Reference proteome</keyword>
<keyword evidence="1" id="KW-0812">Transmembrane</keyword>
<evidence type="ECO:0000313" key="2">
    <source>
        <dbReference type="EMBL" id="GAA1965944.1"/>
    </source>
</evidence>
<organism evidence="2 3">
    <name type="scientific">Nocardioides panacihumi</name>
    <dbReference type="NCBI Taxonomy" id="400774"/>
    <lineage>
        <taxon>Bacteria</taxon>
        <taxon>Bacillati</taxon>
        <taxon>Actinomycetota</taxon>
        <taxon>Actinomycetes</taxon>
        <taxon>Propionibacteriales</taxon>
        <taxon>Nocardioidaceae</taxon>
        <taxon>Nocardioides</taxon>
    </lineage>
</organism>
<comment type="caution">
    <text evidence="2">The sequence shown here is derived from an EMBL/GenBank/DDBJ whole genome shotgun (WGS) entry which is preliminary data.</text>
</comment>
<reference evidence="2 3" key="1">
    <citation type="journal article" date="2019" name="Int. J. Syst. Evol. Microbiol.">
        <title>The Global Catalogue of Microorganisms (GCM) 10K type strain sequencing project: providing services to taxonomists for standard genome sequencing and annotation.</title>
        <authorList>
            <consortium name="The Broad Institute Genomics Platform"/>
            <consortium name="The Broad Institute Genome Sequencing Center for Infectious Disease"/>
            <person name="Wu L."/>
            <person name="Ma J."/>
        </authorList>
    </citation>
    <scope>NUCLEOTIDE SEQUENCE [LARGE SCALE GENOMIC DNA]</scope>
    <source>
        <strain evidence="2 3">JCM 15309</strain>
    </source>
</reference>
<name>A0ABN2RAK7_9ACTN</name>
<feature type="transmembrane region" description="Helical" evidence="1">
    <location>
        <begin position="112"/>
        <end position="132"/>
    </location>
</feature>
<protein>
    <recommendedName>
        <fullName evidence="4">Peptidase M50 domain-containing protein</fullName>
    </recommendedName>
</protein>
<dbReference type="RefSeq" id="WP_344045651.1">
    <property type="nucleotide sequence ID" value="NZ_BAAAPB010000002.1"/>
</dbReference>
<keyword evidence="1" id="KW-1133">Transmembrane helix</keyword>
<evidence type="ECO:0000313" key="3">
    <source>
        <dbReference type="Proteomes" id="UP001500571"/>
    </source>
</evidence>
<feature type="transmembrane region" description="Helical" evidence="1">
    <location>
        <begin position="31"/>
        <end position="55"/>
    </location>
</feature>
<sequence length="162" mass="15912">MTLLAAYAVAGTVAAVAGGHVDLGGIAVNAAAFTALALAAALFHELGHALAGLAFHRRPLRLVLKAGAAMQIEGARPGSLGDKAAAESLVALSGPIASGLIGLAYFNVSTSFGTPFAWAGLLAVVDALVNLVPGVARSDGDRVLHAFTDPPSPAQPTGPAGG</sequence>
<feature type="transmembrane region" description="Helical" evidence="1">
    <location>
        <begin position="89"/>
        <end position="106"/>
    </location>
</feature>
<keyword evidence="1" id="KW-0472">Membrane</keyword>
<proteinExistence type="predicted"/>
<evidence type="ECO:0000256" key="1">
    <source>
        <dbReference type="SAM" id="Phobius"/>
    </source>
</evidence>
<dbReference type="Proteomes" id="UP001500571">
    <property type="component" value="Unassembled WGS sequence"/>
</dbReference>
<accession>A0ABN2RAK7</accession>